<comment type="subcellular location">
    <subcellularLocation>
        <location evidence="1">Nucleus</location>
    </subcellularLocation>
</comment>
<dbReference type="SUPFAM" id="SSF57701">
    <property type="entry name" value="Zn2/Cys6 DNA-binding domain"/>
    <property type="match status" value="1"/>
</dbReference>
<proteinExistence type="predicted"/>
<dbReference type="GO" id="GO:0045944">
    <property type="term" value="P:positive regulation of transcription by RNA polymerase II"/>
    <property type="evidence" value="ECO:0007669"/>
    <property type="project" value="TreeGrafter"/>
</dbReference>
<evidence type="ECO:0000256" key="5">
    <source>
        <dbReference type="ARBA" id="ARBA00023125"/>
    </source>
</evidence>
<accession>A0AAI9TLU8</accession>
<evidence type="ECO:0000313" key="10">
    <source>
        <dbReference type="EMBL" id="KAJ9489571.1"/>
    </source>
</evidence>
<feature type="domain" description="Zn(2)-C6 fungal-type" evidence="9">
    <location>
        <begin position="12"/>
        <end position="42"/>
    </location>
</feature>
<dbReference type="EMBL" id="LACB01000081">
    <property type="protein sequence ID" value="KAJ9489571.1"/>
    <property type="molecule type" value="Genomic_DNA"/>
</dbReference>
<dbReference type="CDD" id="cd14653">
    <property type="entry name" value="ZIP_Gal4p-like"/>
    <property type="match status" value="1"/>
</dbReference>
<dbReference type="Proteomes" id="UP001227192">
    <property type="component" value="Unassembled WGS sequence"/>
</dbReference>
<evidence type="ECO:0000256" key="1">
    <source>
        <dbReference type="ARBA" id="ARBA00004123"/>
    </source>
</evidence>
<organism evidence="10 11">
    <name type="scientific">Penicillium thymicola</name>
    <dbReference type="NCBI Taxonomy" id="293382"/>
    <lineage>
        <taxon>Eukaryota</taxon>
        <taxon>Fungi</taxon>
        <taxon>Dikarya</taxon>
        <taxon>Ascomycota</taxon>
        <taxon>Pezizomycotina</taxon>
        <taxon>Eurotiomycetes</taxon>
        <taxon>Eurotiomycetidae</taxon>
        <taxon>Eurotiales</taxon>
        <taxon>Aspergillaceae</taxon>
        <taxon>Penicillium</taxon>
    </lineage>
</organism>
<dbReference type="GO" id="GO:0000981">
    <property type="term" value="F:DNA-binding transcription factor activity, RNA polymerase II-specific"/>
    <property type="evidence" value="ECO:0007669"/>
    <property type="project" value="InterPro"/>
</dbReference>
<reference evidence="10" key="2">
    <citation type="journal article" date="2016" name="Fungal Biol.">
        <title>Ochratoxin A production by Penicillium thymicola.</title>
        <authorList>
            <person name="Nguyen H.D.T."/>
            <person name="McMullin D.R."/>
            <person name="Ponomareva E."/>
            <person name="Riley R."/>
            <person name="Pomraning K.R."/>
            <person name="Baker S.E."/>
            <person name="Seifert K.A."/>
        </authorList>
    </citation>
    <scope>NUCLEOTIDE SEQUENCE</scope>
    <source>
        <strain evidence="10">DAOM 180753</strain>
    </source>
</reference>
<dbReference type="PROSITE" id="PS50048">
    <property type="entry name" value="ZN2_CY6_FUNGAL_2"/>
    <property type="match status" value="1"/>
</dbReference>
<keyword evidence="6" id="KW-0804">Transcription</keyword>
<name>A0AAI9TLU8_PENTH</name>
<sequence>MDSPRRSRNRAACRRCQRRKIRCDGDLPRCASCRKANVACVNDGKQEVNRTYIANLQKRVQWLESLVKEQDPTVQLQDGPQVDLLDISQLEPIVESTQVESTSPQGTRTRRSITPHLQHGPADPQPSRTHSRPAHEIGLVSLSSGEPRYIGPSSGYFLANLIFSSAGRRTGPSGNNGNANKPMSLSSDFFNSPAPLPGRKEDAVELTSKYFASVHLVYPFLHQPSHMTRLEGMYGNEAPPNPADAFHVYMVLAIAASDLSRRFRIPLPAEGYYTAATQYFERACADGSLEGLQSLLLLMVYGLHNPSCDINVWSLNYQCLGSLIDLGLQRDVRASSTFSISFLEQEMRTRIFWVVYSFDRTLGTMMGRPIGMRDEACELRLPSDVSDSDLSDSICDETSRNQTTSHMTFSIHLFKLARINSEIKYIMHSICRDPPRYAYPPVPDIHLWQKEMIERLQTWLAGIPRGPEDDAIAKICETKYHEMMILVLRPSPGIPEPSEETLARCFQHAVDLIRGFGELYRQEALVYSRLIVHSVFLSTLIMLHCLWRLPHVASEVQIDEVVADTSISLNILSSIGEYWAEAKRARDCIHELSGATVQRLMKMRNLEAPSRSPREGKSQSISGTGRAQRLQTANEGGELPSLRTDTGVENLPLNSFMDDYDPHVDSMSWLHDSMPGGFMDFSGAPDFDTLMWEVFNAN</sequence>
<dbReference type="GO" id="GO:0008270">
    <property type="term" value="F:zinc ion binding"/>
    <property type="evidence" value="ECO:0007669"/>
    <property type="project" value="InterPro"/>
</dbReference>
<keyword evidence="11" id="KW-1185">Reference proteome</keyword>
<evidence type="ECO:0000256" key="6">
    <source>
        <dbReference type="ARBA" id="ARBA00023163"/>
    </source>
</evidence>
<dbReference type="AlphaFoldDB" id="A0AAI9TLU8"/>
<dbReference type="Pfam" id="PF00172">
    <property type="entry name" value="Zn_clus"/>
    <property type="match status" value="1"/>
</dbReference>
<dbReference type="Gene3D" id="4.10.240.10">
    <property type="entry name" value="Zn(2)-C6 fungal-type DNA-binding domain"/>
    <property type="match status" value="1"/>
</dbReference>
<dbReference type="Pfam" id="PF04082">
    <property type="entry name" value="Fungal_trans"/>
    <property type="match status" value="1"/>
</dbReference>
<feature type="region of interest" description="Disordered" evidence="8">
    <location>
        <begin position="604"/>
        <end position="646"/>
    </location>
</feature>
<keyword evidence="7" id="KW-0539">Nucleus</keyword>
<comment type="caution">
    <text evidence="10">The sequence shown here is derived from an EMBL/GenBank/DDBJ whole genome shotgun (WGS) entry which is preliminary data.</text>
</comment>
<dbReference type="SMART" id="SM00906">
    <property type="entry name" value="Fungal_trans"/>
    <property type="match status" value="1"/>
</dbReference>
<keyword evidence="2" id="KW-0479">Metal-binding</keyword>
<evidence type="ECO:0000259" key="9">
    <source>
        <dbReference type="PROSITE" id="PS50048"/>
    </source>
</evidence>
<dbReference type="PANTHER" id="PTHR47782:SF1">
    <property type="entry name" value="PYRIMIDINE PATHWAY REGULATORY PROTEIN 1"/>
    <property type="match status" value="1"/>
</dbReference>
<dbReference type="PANTHER" id="PTHR47782">
    <property type="entry name" value="ZN(II)2CYS6 TRANSCRIPTION FACTOR (EUROFUNG)-RELATED"/>
    <property type="match status" value="1"/>
</dbReference>
<evidence type="ECO:0000256" key="4">
    <source>
        <dbReference type="ARBA" id="ARBA00023015"/>
    </source>
</evidence>
<dbReference type="GO" id="GO:0006351">
    <property type="term" value="P:DNA-templated transcription"/>
    <property type="evidence" value="ECO:0007669"/>
    <property type="project" value="InterPro"/>
</dbReference>
<gene>
    <name evidence="10" type="ORF">VN97_g3727</name>
</gene>
<keyword evidence="4" id="KW-0805">Transcription regulation</keyword>
<keyword evidence="5" id="KW-0238">DNA-binding</keyword>
<evidence type="ECO:0000256" key="3">
    <source>
        <dbReference type="ARBA" id="ARBA00022833"/>
    </source>
</evidence>
<feature type="compositionally biased region" description="Polar residues" evidence="8">
    <location>
        <begin position="618"/>
        <end position="634"/>
    </location>
</feature>
<evidence type="ECO:0000256" key="8">
    <source>
        <dbReference type="SAM" id="MobiDB-lite"/>
    </source>
</evidence>
<evidence type="ECO:0000313" key="11">
    <source>
        <dbReference type="Proteomes" id="UP001227192"/>
    </source>
</evidence>
<dbReference type="InterPro" id="IPR007219">
    <property type="entry name" value="XnlR_reg_dom"/>
</dbReference>
<evidence type="ECO:0000256" key="2">
    <source>
        <dbReference type="ARBA" id="ARBA00022723"/>
    </source>
</evidence>
<keyword evidence="3" id="KW-0862">Zinc</keyword>
<dbReference type="SMART" id="SM00066">
    <property type="entry name" value="GAL4"/>
    <property type="match status" value="1"/>
</dbReference>
<evidence type="ECO:0000256" key="7">
    <source>
        <dbReference type="ARBA" id="ARBA00023242"/>
    </source>
</evidence>
<feature type="region of interest" description="Disordered" evidence="8">
    <location>
        <begin position="95"/>
        <end position="132"/>
    </location>
</feature>
<dbReference type="GO" id="GO:0005634">
    <property type="term" value="C:nucleus"/>
    <property type="evidence" value="ECO:0007669"/>
    <property type="project" value="UniProtKB-SubCell"/>
</dbReference>
<reference evidence="10" key="1">
    <citation type="submission" date="2015-06" db="EMBL/GenBank/DDBJ databases">
        <authorList>
            <person name="Nguyen H."/>
        </authorList>
    </citation>
    <scope>NUCLEOTIDE SEQUENCE</scope>
    <source>
        <strain evidence="10">DAOM 180753</strain>
    </source>
</reference>
<protein>
    <recommendedName>
        <fullName evidence="9">Zn(2)-C6 fungal-type domain-containing protein</fullName>
    </recommendedName>
</protein>
<dbReference type="InterPro" id="IPR036864">
    <property type="entry name" value="Zn2-C6_fun-type_DNA-bd_sf"/>
</dbReference>
<dbReference type="GO" id="GO:0043565">
    <property type="term" value="F:sequence-specific DNA binding"/>
    <property type="evidence" value="ECO:0007669"/>
    <property type="project" value="TreeGrafter"/>
</dbReference>
<dbReference type="CDD" id="cd00067">
    <property type="entry name" value="GAL4"/>
    <property type="match status" value="1"/>
</dbReference>
<dbReference type="InterPro" id="IPR052202">
    <property type="entry name" value="Yeast_MetPath_Reg"/>
</dbReference>
<dbReference type="InterPro" id="IPR001138">
    <property type="entry name" value="Zn2Cys6_DnaBD"/>
</dbReference>
<dbReference type="CDD" id="cd12148">
    <property type="entry name" value="fungal_TF_MHR"/>
    <property type="match status" value="1"/>
</dbReference>
<feature type="compositionally biased region" description="Polar residues" evidence="8">
    <location>
        <begin position="95"/>
        <end position="107"/>
    </location>
</feature>